<feature type="transmembrane region" description="Helical" evidence="3">
    <location>
        <begin position="104"/>
        <end position="127"/>
    </location>
</feature>
<dbReference type="Pfam" id="PF07690">
    <property type="entry name" value="MFS_1"/>
    <property type="match status" value="1"/>
</dbReference>
<dbReference type="PANTHER" id="PTHR11360:SF234">
    <property type="entry name" value="MFS-TYPE TRANSPORTER DBAD-RELATED"/>
    <property type="match status" value="1"/>
</dbReference>
<keyword evidence="5" id="KW-1185">Reference proteome</keyword>
<dbReference type="InterPro" id="IPR011701">
    <property type="entry name" value="MFS"/>
</dbReference>
<feature type="transmembrane region" description="Helical" evidence="3">
    <location>
        <begin position="198"/>
        <end position="221"/>
    </location>
</feature>
<dbReference type="AlphaFoldDB" id="A0A5E8BBX4"/>
<keyword evidence="3" id="KW-1133">Transmembrane helix</keyword>
<evidence type="ECO:0000256" key="3">
    <source>
        <dbReference type="SAM" id="Phobius"/>
    </source>
</evidence>
<dbReference type="PANTHER" id="PTHR11360">
    <property type="entry name" value="MONOCARBOXYLATE TRANSPORTER"/>
    <property type="match status" value="1"/>
</dbReference>
<comment type="subcellular location">
    <subcellularLocation>
        <location evidence="1">Membrane</location>
        <topology evidence="1">Multi-pass membrane protein</topology>
    </subcellularLocation>
</comment>
<evidence type="ECO:0008006" key="6">
    <source>
        <dbReference type="Google" id="ProtNLM"/>
    </source>
</evidence>
<feature type="transmembrane region" description="Helical" evidence="3">
    <location>
        <begin position="323"/>
        <end position="341"/>
    </location>
</feature>
<dbReference type="EMBL" id="CABVLU010000002">
    <property type="protein sequence ID" value="VVT48753.1"/>
    <property type="molecule type" value="Genomic_DNA"/>
</dbReference>
<feature type="transmembrane region" description="Helical" evidence="3">
    <location>
        <begin position="410"/>
        <end position="432"/>
    </location>
</feature>
<gene>
    <name evidence="4" type="ORF">SAPINGB_P001934</name>
</gene>
<feature type="transmembrane region" description="Helical" evidence="3">
    <location>
        <begin position="386"/>
        <end position="404"/>
    </location>
</feature>
<dbReference type="GeneID" id="43580754"/>
<evidence type="ECO:0000313" key="5">
    <source>
        <dbReference type="Proteomes" id="UP000398389"/>
    </source>
</evidence>
<keyword evidence="3" id="KW-0812">Transmembrane</keyword>
<proteinExistence type="inferred from homology"/>
<name>A0A5E8BBX4_9ASCO</name>
<keyword evidence="3" id="KW-0472">Membrane</keyword>
<feature type="transmembrane region" description="Helical" evidence="3">
    <location>
        <begin position="233"/>
        <end position="253"/>
    </location>
</feature>
<dbReference type="Gene3D" id="1.20.1250.20">
    <property type="entry name" value="MFS general substrate transporter like domains"/>
    <property type="match status" value="1"/>
</dbReference>
<feature type="transmembrane region" description="Helical" evidence="3">
    <location>
        <begin position="147"/>
        <end position="166"/>
    </location>
</feature>
<protein>
    <recommendedName>
        <fullName evidence="6">Major facilitator superfamily (MFS) profile domain-containing protein</fullName>
    </recommendedName>
</protein>
<sequence>MSSDSIAPASHIPSLEKSQIFKDKSNIIEKEGHDCYPHLDEANEKTITITIPAFYSENSFPVDDKAYKTDGSSISELNGDSSDHEAGTSYNKMHDPTYFPEGGLWAYLSLLGGFLSVLTTWGIITSFGVFQTYYKTDLFKHLSSFQLGWIQSLQLSCIFMGGVFTGRLFDDGYFYYLEIIGSTLIFVCFMLVAECTKLYQILLAQGVGMGLGMGMLFGPVLGCCSAYFKRKRGFAMCVCASGGGVGGIIFPIAANNLIQHVGFSWTIRILAFIELFFLIILISVTRDRLPFHVRQEYARKKYTSSIFSLNSWVDKTALHTPEFMFFVGGVALCFFALYTPFSQIQSFAIYMNADPNIITYIVAILNAAGVVGRFTVFLIARYLGALNMTVLFSIAAAICCYPFFTINSNASLVVFTIFYGYVSGVVGTFPPFCVPHLTEDITRLGTRFSMCFFALSIITAFSTPISGLTLGPNNNEFMHLSMLCGGFFTGGAILMILGRVSKAGWKWEVI</sequence>
<dbReference type="InterPro" id="IPR036259">
    <property type="entry name" value="MFS_trans_sf"/>
</dbReference>
<evidence type="ECO:0000313" key="4">
    <source>
        <dbReference type="EMBL" id="VVT48753.1"/>
    </source>
</evidence>
<dbReference type="Proteomes" id="UP000398389">
    <property type="component" value="Unassembled WGS sequence"/>
</dbReference>
<dbReference type="GO" id="GO:0016020">
    <property type="term" value="C:membrane"/>
    <property type="evidence" value="ECO:0007669"/>
    <property type="project" value="UniProtKB-SubCell"/>
</dbReference>
<accession>A0A5E8BBX4</accession>
<evidence type="ECO:0000256" key="2">
    <source>
        <dbReference type="ARBA" id="ARBA00006727"/>
    </source>
</evidence>
<reference evidence="4 5" key="1">
    <citation type="submission" date="2019-09" db="EMBL/GenBank/DDBJ databases">
        <authorList>
            <person name="Brejova B."/>
        </authorList>
    </citation>
    <scope>NUCLEOTIDE SEQUENCE [LARGE SCALE GENOMIC DNA]</scope>
</reference>
<feature type="transmembrane region" description="Helical" evidence="3">
    <location>
        <begin position="173"/>
        <end position="192"/>
    </location>
</feature>
<dbReference type="RefSeq" id="XP_031852545.1">
    <property type="nucleotide sequence ID" value="XM_031996654.1"/>
</dbReference>
<feature type="transmembrane region" description="Helical" evidence="3">
    <location>
        <begin position="357"/>
        <end position="379"/>
    </location>
</feature>
<feature type="transmembrane region" description="Helical" evidence="3">
    <location>
        <begin position="444"/>
        <end position="465"/>
    </location>
</feature>
<organism evidence="4 5">
    <name type="scientific">Magnusiomyces paraingens</name>
    <dbReference type="NCBI Taxonomy" id="2606893"/>
    <lineage>
        <taxon>Eukaryota</taxon>
        <taxon>Fungi</taxon>
        <taxon>Dikarya</taxon>
        <taxon>Ascomycota</taxon>
        <taxon>Saccharomycotina</taxon>
        <taxon>Dipodascomycetes</taxon>
        <taxon>Dipodascales</taxon>
        <taxon>Dipodascaceae</taxon>
        <taxon>Magnusiomyces</taxon>
    </lineage>
</organism>
<dbReference type="SUPFAM" id="SSF103473">
    <property type="entry name" value="MFS general substrate transporter"/>
    <property type="match status" value="1"/>
</dbReference>
<dbReference type="OrthoDB" id="6509908at2759"/>
<dbReference type="GO" id="GO:0022857">
    <property type="term" value="F:transmembrane transporter activity"/>
    <property type="evidence" value="ECO:0007669"/>
    <property type="project" value="InterPro"/>
</dbReference>
<dbReference type="InterPro" id="IPR050327">
    <property type="entry name" value="Proton-linked_MCT"/>
</dbReference>
<evidence type="ECO:0000256" key="1">
    <source>
        <dbReference type="ARBA" id="ARBA00004141"/>
    </source>
</evidence>
<feature type="transmembrane region" description="Helical" evidence="3">
    <location>
        <begin position="477"/>
        <end position="497"/>
    </location>
</feature>
<comment type="similarity">
    <text evidence="2">Belongs to the major facilitator superfamily. Monocarboxylate porter (TC 2.A.1.13) family.</text>
</comment>
<feature type="transmembrane region" description="Helical" evidence="3">
    <location>
        <begin position="265"/>
        <end position="284"/>
    </location>
</feature>